<dbReference type="GO" id="GO:0005886">
    <property type="term" value="C:plasma membrane"/>
    <property type="evidence" value="ECO:0007669"/>
    <property type="project" value="UniProtKB-SubCell"/>
</dbReference>
<dbReference type="PROSITE" id="PS50893">
    <property type="entry name" value="ABC_TRANSPORTER_2"/>
    <property type="match status" value="1"/>
</dbReference>
<dbReference type="GO" id="GO:0016887">
    <property type="term" value="F:ATP hydrolysis activity"/>
    <property type="evidence" value="ECO:0007669"/>
    <property type="project" value="InterPro"/>
</dbReference>
<feature type="transmembrane region" description="Helical" evidence="7">
    <location>
        <begin position="58"/>
        <end position="80"/>
    </location>
</feature>
<dbReference type="PANTHER" id="PTHR24221:SF654">
    <property type="entry name" value="ATP-BINDING CASSETTE SUB-FAMILY B MEMBER 6"/>
    <property type="match status" value="1"/>
</dbReference>
<dbReference type="InterPro" id="IPR011527">
    <property type="entry name" value="ABC1_TM_dom"/>
</dbReference>
<evidence type="ECO:0000256" key="2">
    <source>
        <dbReference type="ARBA" id="ARBA00022692"/>
    </source>
</evidence>
<keyword evidence="6 7" id="KW-0472">Membrane</keyword>
<dbReference type="Pfam" id="PF00005">
    <property type="entry name" value="ABC_tran"/>
    <property type="match status" value="1"/>
</dbReference>
<feature type="domain" description="ABC transporter" evidence="8">
    <location>
        <begin position="340"/>
        <end position="586"/>
    </location>
</feature>
<dbReference type="InterPro" id="IPR003439">
    <property type="entry name" value="ABC_transporter-like_ATP-bd"/>
</dbReference>
<gene>
    <name evidence="10" type="ORF">BKA15_003830</name>
</gene>
<evidence type="ECO:0000259" key="8">
    <source>
        <dbReference type="PROSITE" id="PS50893"/>
    </source>
</evidence>
<dbReference type="PANTHER" id="PTHR24221">
    <property type="entry name" value="ATP-BINDING CASSETTE SUB-FAMILY B"/>
    <property type="match status" value="1"/>
</dbReference>
<dbReference type="InterPro" id="IPR036640">
    <property type="entry name" value="ABC1_TM_sf"/>
</dbReference>
<keyword evidence="5 7" id="KW-1133">Transmembrane helix</keyword>
<keyword evidence="3" id="KW-0547">Nucleotide-binding</keyword>
<evidence type="ECO:0000313" key="11">
    <source>
        <dbReference type="Proteomes" id="UP000569914"/>
    </source>
</evidence>
<dbReference type="InterPro" id="IPR003593">
    <property type="entry name" value="AAA+_ATPase"/>
</dbReference>
<dbReference type="Gene3D" id="1.20.1560.10">
    <property type="entry name" value="ABC transporter type 1, transmembrane domain"/>
    <property type="match status" value="1"/>
</dbReference>
<dbReference type="SMART" id="SM00382">
    <property type="entry name" value="AAA"/>
    <property type="match status" value="1"/>
</dbReference>
<dbReference type="GO" id="GO:0140359">
    <property type="term" value="F:ABC-type transporter activity"/>
    <property type="evidence" value="ECO:0007669"/>
    <property type="project" value="InterPro"/>
</dbReference>
<accession>A0A7Y9I9M0</accession>
<dbReference type="InterPro" id="IPR027417">
    <property type="entry name" value="P-loop_NTPase"/>
</dbReference>
<reference evidence="10 11" key="1">
    <citation type="submission" date="2020-07" db="EMBL/GenBank/DDBJ databases">
        <title>Sequencing the genomes of 1000 actinobacteria strains.</title>
        <authorList>
            <person name="Klenk H.-P."/>
        </authorList>
    </citation>
    <scope>NUCLEOTIDE SEQUENCE [LARGE SCALE GENOMIC DNA]</scope>
    <source>
        <strain evidence="10 11">DSM 22083</strain>
    </source>
</reference>
<dbReference type="SUPFAM" id="SSF90123">
    <property type="entry name" value="ABC transporter transmembrane region"/>
    <property type="match status" value="1"/>
</dbReference>
<sequence length="592" mass="64744">MRDTLRALGLLISTSARVAPGRSLLVLLEVLGSVAEILTALWIGIIVDGVIRRQPDRIWFGLVAMVITIASGWTLSLTGAEARMTLSEKLGFAFDRRVARLNASIPSIEHLERADYLDQLEILRSTRGLIGTGLASLLWSVNVIAMAVASISVAASIDPRLLLITLSAIPAIIGTRLRNRWKARAEEESALPGRRSRQLAGVALRPSTGSELRAFGVRATLGRWLIADLDRWRRPTLWATRRGAITTAVEEIIFLAVLVAVLLWLILQLGSGTAAPAIAVAVVAARQIQWTVFGLVGQFGSMADILRNVRRMIWLDDHAATVGHDFAGRRPTPDRLRHGITLDDVGFTYHGADRPSLDGIEVHLPAGSVVAVVGENGAGKSTLVKLLAGLYRPSTGRILVDGVDLAELDVDDWRRHLTAAFQDHLRLELTAQQAVGFGDPERIDDRDATGRALRLAAAEGLRKALPDGLDTQLGAQWHGGVDLSGGQWQRLALARAMVRESPLLRVFDEPTAALDAQTEHELFERYIEQAREGVDRGAITLLVTHRFATVRDADLVLVLDRGRLIEQGTHDALIRRGGHYAELYRLQSRGYH</sequence>
<evidence type="ECO:0000256" key="7">
    <source>
        <dbReference type="SAM" id="Phobius"/>
    </source>
</evidence>
<keyword evidence="4 10" id="KW-0067">ATP-binding</keyword>
<feature type="transmembrane region" description="Helical" evidence="7">
    <location>
        <begin position="243"/>
        <end position="267"/>
    </location>
</feature>
<dbReference type="Proteomes" id="UP000569914">
    <property type="component" value="Unassembled WGS sequence"/>
</dbReference>
<dbReference type="GO" id="GO:0005524">
    <property type="term" value="F:ATP binding"/>
    <property type="evidence" value="ECO:0007669"/>
    <property type="project" value="UniProtKB-KW"/>
</dbReference>
<dbReference type="SUPFAM" id="SSF52540">
    <property type="entry name" value="P-loop containing nucleoside triphosphate hydrolases"/>
    <property type="match status" value="1"/>
</dbReference>
<dbReference type="RefSeq" id="WP_179753344.1">
    <property type="nucleotide sequence ID" value="NZ_JACCBU010000001.1"/>
</dbReference>
<keyword evidence="2 7" id="KW-0812">Transmembrane</keyword>
<keyword evidence="11" id="KW-1185">Reference proteome</keyword>
<comment type="subcellular location">
    <subcellularLocation>
        <location evidence="1">Cell membrane</location>
        <topology evidence="1">Multi-pass membrane protein</topology>
    </subcellularLocation>
</comment>
<evidence type="ECO:0000256" key="5">
    <source>
        <dbReference type="ARBA" id="ARBA00022989"/>
    </source>
</evidence>
<dbReference type="InterPro" id="IPR039421">
    <property type="entry name" value="Type_1_exporter"/>
</dbReference>
<dbReference type="Gene3D" id="3.40.50.300">
    <property type="entry name" value="P-loop containing nucleotide triphosphate hydrolases"/>
    <property type="match status" value="1"/>
</dbReference>
<feature type="transmembrane region" description="Helical" evidence="7">
    <location>
        <begin position="24"/>
        <end position="46"/>
    </location>
</feature>
<feature type="transmembrane region" description="Helical" evidence="7">
    <location>
        <begin position="129"/>
        <end position="155"/>
    </location>
</feature>
<comment type="caution">
    <text evidence="10">The sequence shown here is derived from an EMBL/GenBank/DDBJ whole genome shotgun (WGS) entry which is preliminary data.</text>
</comment>
<dbReference type="AlphaFoldDB" id="A0A7Y9I9M0"/>
<dbReference type="InterPro" id="IPR017871">
    <property type="entry name" value="ABC_transporter-like_CS"/>
</dbReference>
<evidence type="ECO:0000256" key="4">
    <source>
        <dbReference type="ARBA" id="ARBA00022840"/>
    </source>
</evidence>
<evidence type="ECO:0000256" key="6">
    <source>
        <dbReference type="ARBA" id="ARBA00023136"/>
    </source>
</evidence>
<dbReference type="EMBL" id="JACCBU010000001">
    <property type="protein sequence ID" value="NYE72501.1"/>
    <property type="molecule type" value="Genomic_DNA"/>
</dbReference>
<dbReference type="GO" id="GO:0034040">
    <property type="term" value="F:ATPase-coupled lipid transmembrane transporter activity"/>
    <property type="evidence" value="ECO:0007669"/>
    <property type="project" value="TreeGrafter"/>
</dbReference>
<name>A0A7Y9I9M0_9ACTN</name>
<feature type="transmembrane region" description="Helical" evidence="7">
    <location>
        <begin position="161"/>
        <end position="177"/>
    </location>
</feature>
<evidence type="ECO:0000256" key="3">
    <source>
        <dbReference type="ARBA" id="ARBA00022741"/>
    </source>
</evidence>
<organism evidence="10 11">
    <name type="scientific">Microlunatus parietis</name>
    <dbReference type="NCBI Taxonomy" id="682979"/>
    <lineage>
        <taxon>Bacteria</taxon>
        <taxon>Bacillati</taxon>
        <taxon>Actinomycetota</taxon>
        <taxon>Actinomycetes</taxon>
        <taxon>Propionibacteriales</taxon>
        <taxon>Propionibacteriaceae</taxon>
        <taxon>Microlunatus</taxon>
    </lineage>
</organism>
<evidence type="ECO:0000256" key="1">
    <source>
        <dbReference type="ARBA" id="ARBA00004651"/>
    </source>
</evidence>
<protein>
    <submittedName>
        <fullName evidence="10">ATP-binding cassette subfamily B protein</fullName>
    </submittedName>
</protein>
<feature type="domain" description="ABC transmembrane type-1" evidence="9">
    <location>
        <begin position="24"/>
        <end position="304"/>
    </location>
</feature>
<proteinExistence type="predicted"/>
<evidence type="ECO:0000259" key="9">
    <source>
        <dbReference type="PROSITE" id="PS50929"/>
    </source>
</evidence>
<dbReference type="PROSITE" id="PS50929">
    <property type="entry name" value="ABC_TM1F"/>
    <property type="match status" value="1"/>
</dbReference>
<dbReference type="PROSITE" id="PS00211">
    <property type="entry name" value="ABC_TRANSPORTER_1"/>
    <property type="match status" value="1"/>
</dbReference>
<evidence type="ECO:0000313" key="10">
    <source>
        <dbReference type="EMBL" id="NYE72501.1"/>
    </source>
</evidence>